<proteinExistence type="predicted"/>
<evidence type="ECO:0000313" key="5">
    <source>
        <dbReference type="Proteomes" id="UP000663852"/>
    </source>
</evidence>
<keyword evidence="1" id="KW-0472">Membrane</keyword>
<evidence type="ECO:0000313" key="2">
    <source>
        <dbReference type="EMBL" id="CAF0754182.1"/>
    </source>
</evidence>
<evidence type="ECO:0000256" key="1">
    <source>
        <dbReference type="SAM" id="Phobius"/>
    </source>
</evidence>
<dbReference type="EMBL" id="CAJNOR010000017">
    <property type="protein sequence ID" value="CAF0754182.1"/>
    <property type="molecule type" value="Genomic_DNA"/>
</dbReference>
<dbReference type="OrthoDB" id="9985339at2759"/>
<evidence type="ECO:0000313" key="4">
    <source>
        <dbReference type="Proteomes" id="UP000663828"/>
    </source>
</evidence>
<feature type="transmembrane region" description="Helical" evidence="1">
    <location>
        <begin position="33"/>
        <end position="54"/>
    </location>
</feature>
<gene>
    <name evidence="3" type="ORF">EDS130_LOCUS18662</name>
    <name evidence="2" type="ORF">XAT740_LOCUS586</name>
</gene>
<accession>A0A814MAA5</accession>
<reference evidence="3" key="1">
    <citation type="submission" date="2021-02" db="EMBL/GenBank/DDBJ databases">
        <authorList>
            <person name="Nowell W R."/>
        </authorList>
    </citation>
    <scope>NUCLEOTIDE SEQUENCE</scope>
</reference>
<dbReference type="AlphaFoldDB" id="A0A814MAA5"/>
<name>A0A814MAA5_ADIRI</name>
<keyword evidence="4" id="KW-1185">Reference proteome</keyword>
<dbReference type="EMBL" id="CAJNOJ010000087">
    <property type="protein sequence ID" value="CAF1075335.1"/>
    <property type="molecule type" value="Genomic_DNA"/>
</dbReference>
<organism evidence="3 5">
    <name type="scientific">Adineta ricciae</name>
    <name type="common">Rotifer</name>
    <dbReference type="NCBI Taxonomy" id="249248"/>
    <lineage>
        <taxon>Eukaryota</taxon>
        <taxon>Metazoa</taxon>
        <taxon>Spiralia</taxon>
        <taxon>Gnathifera</taxon>
        <taxon>Rotifera</taxon>
        <taxon>Eurotatoria</taxon>
        <taxon>Bdelloidea</taxon>
        <taxon>Adinetida</taxon>
        <taxon>Adinetidae</taxon>
        <taxon>Adineta</taxon>
    </lineage>
</organism>
<keyword evidence="1" id="KW-1133">Transmembrane helix</keyword>
<keyword evidence="1" id="KW-0812">Transmembrane</keyword>
<sequence>MSDYQNIDWQKNLAFAFTSGGLFGYLLRSIRPIAIFTSAVAGAALGSLVTYGYFDIEQRALPEITNVQTNQPRYFEYFQE</sequence>
<evidence type="ECO:0000313" key="3">
    <source>
        <dbReference type="EMBL" id="CAF1075335.1"/>
    </source>
</evidence>
<feature type="transmembrane region" description="Helical" evidence="1">
    <location>
        <begin position="12"/>
        <end position="27"/>
    </location>
</feature>
<dbReference type="Proteomes" id="UP000663852">
    <property type="component" value="Unassembled WGS sequence"/>
</dbReference>
<dbReference type="Proteomes" id="UP000663828">
    <property type="component" value="Unassembled WGS sequence"/>
</dbReference>
<comment type="caution">
    <text evidence="3">The sequence shown here is derived from an EMBL/GenBank/DDBJ whole genome shotgun (WGS) entry which is preliminary data.</text>
</comment>
<protein>
    <submittedName>
        <fullName evidence="3">Uncharacterized protein</fullName>
    </submittedName>
</protein>